<accession>A3J051</accession>
<keyword evidence="6" id="KW-1185">Reference proteome</keyword>
<evidence type="ECO:0000259" key="4">
    <source>
        <dbReference type="Pfam" id="PF01420"/>
    </source>
</evidence>
<evidence type="ECO:0000256" key="1">
    <source>
        <dbReference type="ARBA" id="ARBA00010923"/>
    </source>
</evidence>
<dbReference type="PANTHER" id="PTHR30408">
    <property type="entry name" value="TYPE-1 RESTRICTION ENZYME ECOKI SPECIFICITY PROTEIN"/>
    <property type="match status" value="1"/>
</dbReference>
<keyword evidence="3" id="KW-0238">DNA-binding</keyword>
<proteinExistence type="inferred from homology"/>
<gene>
    <name evidence="5" type="ORF">CY0110_09597</name>
</gene>
<dbReference type="Proteomes" id="UP000003781">
    <property type="component" value="Unassembled WGS sequence"/>
</dbReference>
<dbReference type="Gene3D" id="3.90.220.20">
    <property type="entry name" value="DNA methylase specificity domains"/>
    <property type="match status" value="1"/>
</dbReference>
<dbReference type="GO" id="GO:0003677">
    <property type="term" value="F:DNA binding"/>
    <property type="evidence" value="ECO:0007669"/>
    <property type="project" value="UniProtKB-KW"/>
</dbReference>
<name>A3J051_9CHRO</name>
<dbReference type="eggNOG" id="COG0732">
    <property type="taxonomic scope" value="Bacteria"/>
</dbReference>
<dbReference type="GO" id="GO:0009307">
    <property type="term" value="P:DNA restriction-modification system"/>
    <property type="evidence" value="ECO:0007669"/>
    <property type="project" value="UniProtKB-KW"/>
</dbReference>
<organism evidence="5 6">
    <name type="scientific">Crocosphaera chwakensis CCY0110</name>
    <dbReference type="NCBI Taxonomy" id="391612"/>
    <lineage>
        <taxon>Bacteria</taxon>
        <taxon>Bacillati</taxon>
        <taxon>Cyanobacteriota</taxon>
        <taxon>Cyanophyceae</taxon>
        <taxon>Oscillatoriophycideae</taxon>
        <taxon>Chroococcales</taxon>
        <taxon>Aphanothecaceae</taxon>
        <taxon>Crocosphaera</taxon>
        <taxon>Crocosphaera chwakensis</taxon>
    </lineage>
</organism>
<dbReference type="InterPro" id="IPR052021">
    <property type="entry name" value="Type-I_RS_S_subunit"/>
</dbReference>
<dbReference type="PANTHER" id="PTHR30408:SF12">
    <property type="entry name" value="TYPE I RESTRICTION ENZYME MJAVIII SPECIFICITY SUBUNIT"/>
    <property type="match status" value="1"/>
</dbReference>
<dbReference type="InterPro" id="IPR000055">
    <property type="entry name" value="Restrct_endonuc_typeI_TRD"/>
</dbReference>
<evidence type="ECO:0000256" key="3">
    <source>
        <dbReference type="ARBA" id="ARBA00023125"/>
    </source>
</evidence>
<feature type="domain" description="Type I restriction modification DNA specificity" evidence="4">
    <location>
        <begin position="97"/>
        <end position="258"/>
    </location>
</feature>
<dbReference type="InterPro" id="IPR044946">
    <property type="entry name" value="Restrct_endonuc_typeI_TRD_sf"/>
</dbReference>
<dbReference type="Pfam" id="PF01420">
    <property type="entry name" value="Methylase_S"/>
    <property type="match status" value="1"/>
</dbReference>
<dbReference type="AlphaFoldDB" id="A3J051"/>
<dbReference type="OrthoDB" id="423416at2"/>
<dbReference type="SUPFAM" id="SSF116734">
    <property type="entry name" value="DNA methylase specificity domain"/>
    <property type="match status" value="1"/>
</dbReference>
<comment type="caution">
    <text evidence="5">The sequence shown here is derived from an EMBL/GenBank/DDBJ whole genome shotgun (WGS) entry which is preliminary data.</text>
</comment>
<sequence length="273" mass="31504">ENIKFIIRSKKEDSIIINEIFGKEFNISLSDISSIDTNSKIHINLSDIYFGNNNIRNSFRWNKIQLIQKFIYKNIDCIQLLGNFIIKTKNGWSPPSIEGGNGIPILGQEHFGSDGVLKILPTKFTEDTKNNIENYFIQEGDFFVSRGNTIDLVALASVVEEEISEDILFPDLYIKVKLDETVIDKKYLALLFNSFFGRLYFKYVSKGKNQTMVKISSRELYNFYLPIPDIKKQKKIVEGITDKIDEQSKINKKIEKNIAKINLIIEESINQNQ</sequence>
<evidence type="ECO:0000256" key="2">
    <source>
        <dbReference type="ARBA" id="ARBA00022747"/>
    </source>
</evidence>
<feature type="non-terminal residue" evidence="5">
    <location>
        <position position="1"/>
    </location>
</feature>
<dbReference type="EMBL" id="AAXW01000162">
    <property type="protein sequence ID" value="EAZ87897.1"/>
    <property type="molecule type" value="Genomic_DNA"/>
</dbReference>
<protein>
    <submittedName>
        <fullName evidence="5">Hypothetical Type I restriction enzyme EcoEIspecificity protein (S protein)</fullName>
    </submittedName>
</protein>
<evidence type="ECO:0000313" key="6">
    <source>
        <dbReference type="Proteomes" id="UP000003781"/>
    </source>
</evidence>
<keyword evidence="2" id="KW-0680">Restriction system</keyword>
<dbReference type="RefSeq" id="WP_008279016.1">
    <property type="nucleotide sequence ID" value="NZ_AAXW01000162.1"/>
</dbReference>
<evidence type="ECO:0000313" key="5">
    <source>
        <dbReference type="EMBL" id="EAZ87897.1"/>
    </source>
</evidence>
<comment type="similarity">
    <text evidence="1">Belongs to the type-I restriction system S methylase family.</text>
</comment>
<reference evidence="5 6" key="1">
    <citation type="submission" date="2007-03" db="EMBL/GenBank/DDBJ databases">
        <authorList>
            <person name="Stal L."/>
            <person name="Ferriera S."/>
            <person name="Johnson J."/>
            <person name="Kravitz S."/>
            <person name="Beeson K."/>
            <person name="Sutton G."/>
            <person name="Rogers Y.-H."/>
            <person name="Friedman R."/>
            <person name="Frazier M."/>
            <person name="Venter J.C."/>
        </authorList>
    </citation>
    <scope>NUCLEOTIDE SEQUENCE [LARGE SCALE GENOMIC DNA]</scope>
    <source>
        <strain evidence="5 6">CCY0110</strain>
    </source>
</reference>